<name>E2BC79_HARSA</name>
<dbReference type="OrthoDB" id="2129069at2759"/>
<gene>
    <name evidence="1" type="ORF">EAI_12262</name>
</gene>
<organism evidence="2">
    <name type="scientific">Harpegnathos saltator</name>
    <name type="common">Jerdon's jumping ant</name>
    <dbReference type="NCBI Taxonomy" id="610380"/>
    <lineage>
        <taxon>Eukaryota</taxon>
        <taxon>Metazoa</taxon>
        <taxon>Ecdysozoa</taxon>
        <taxon>Arthropoda</taxon>
        <taxon>Hexapoda</taxon>
        <taxon>Insecta</taxon>
        <taxon>Pterygota</taxon>
        <taxon>Neoptera</taxon>
        <taxon>Endopterygota</taxon>
        <taxon>Hymenoptera</taxon>
        <taxon>Apocrita</taxon>
        <taxon>Aculeata</taxon>
        <taxon>Formicoidea</taxon>
        <taxon>Formicidae</taxon>
        <taxon>Ponerinae</taxon>
        <taxon>Ponerini</taxon>
        <taxon>Harpegnathos</taxon>
    </lineage>
</organism>
<dbReference type="Pfam" id="PF07047">
    <property type="entry name" value="OPA3"/>
    <property type="match status" value="1"/>
</dbReference>
<reference evidence="1 2" key="1">
    <citation type="journal article" date="2010" name="Science">
        <title>Genomic comparison of the ants Camponotus floridanus and Harpegnathos saltator.</title>
        <authorList>
            <person name="Bonasio R."/>
            <person name="Zhang G."/>
            <person name="Ye C."/>
            <person name="Mutti N.S."/>
            <person name="Fang X."/>
            <person name="Qin N."/>
            <person name="Donahue G."/>
            <person name="Yang P."/>
            <person name="Li Q."/>
            <person name="Li C."/>
            <person name="Zhang P."/>
            <person name="Huang Z."/>
            <person name="Berger S.L."/>
            <person name="Reinberg D."/>
            <person name="Wang J."/>
            <person name="Liebig J."/>
        </authorList>
    </citation>
    <scope>NUCLEOTIDE SEQUENCE [LARGE SCALE GENOMIC DNA]</scope>
    <source>
        <strain evidence="1 2">R22 G/1</strain>
    </source>
</reference>
<dbReference type="EMBL" id="GL447256">
    <property type="protein sequence ID" value="EFN86706.1"/>
    <property type="molecule type" value="Genomic_DNA"/>
</dbReference>
<keyword evidence="2" id="KW-1185">Reference proteome</keyword>
<evidence type="ECO:0000313" key="2">
    <source>
        <dbReference type="Proteomes" id="UP000008237"/>
    </source>
</evidence>
<protein>
    <submittedName>
        <fullName evidence="1">Uncharacterized protein</fullName>
    </submittedName>
</protein>
<evidence type="ECO:0000313" key="1">
    <source>
        <dbReference type="EMBL" id="EFN86706.1"/>
    </source>
</evidence>
<dbReference type="InterPro" id="IPR010754">
    <property type="entry name" value="OPA3-like"/>
</dbReference>
<dbReference type="InParanoid" id="E2BC79"/>
<dbReference type="AlphaFoldDB" id="E2BC79"/>
<dbReference type="Proteomes" id="UP000008237">
    <property type="component" value="Unassembled WGS sequence"/>
</dbReference>
<sequence length="78" mass="9237">FPGTNLIGQILRQVTKPLSRAIVKRLKKRPFLRKYVLTQLGRFYYWCEDRIDQSKVRAVTKRKLVDDVRTMELGTTLL</sequence>
<feature type="non-terminal residue" evidence="1">
    <location>
        <position position="78"/>
    </location>
</feature>
<feature type="non-terminal residue" evidence="1">
    <location>
        <position position="1"/>
    </location>
</feature>
<proteinExistence type="predicted"/>
<accession>E2BC79</accession>